<keyword evidence="4 10" id="KW-0812">Transmembrane</keyword>
<keyword evidence="5 10" id="KW-0552">Olfaction</keyword>
<dbReference type="EMBL" id="KK107708">
    <property type="protein sequence ID" value="EZA48027.1"/>
    <property type="molecule type" value="Genomic_DNA"/>
</dbReference>
<evidence type="ECO:0000256" key="10">
    <source>
        <dbReference type="RuleBase" id="RU351113"/>
    </source>
</evidence>
<sequence length="397" mass="46107">MDFQNVNSLNVRLNMFSGNLLPMTSDDSLFPIPWRIYSVIIWLIEMIYICGMTLALILIPKEVLQDGGTMGFLVSIEVFVLMMRMNSRRDLISQLIKDLNGMLRSEDETMKNIVLSILKPINTPLEFYWIAGTSSLMIWSYIPLVVLSKKTYFSYSDFRVPIVLTKQPFTVEIFVLGTILVFIGNLYLFTKKVALDVYMINFVLLMTAQYHYIATKLAMIFRDAQDTDDKVREGCYFKISSYAERRMRTLCRHHNSVMYITSMLKELLSSNMSLMYLSNVFRFCFLGIMLISAILSSNLFDTFMISMFISGGLVQLYILCLCVQQLLNASMEITNRAFHEKWYQYESSLKRIFMLMIMSNNLVCKLSKFEKFNLSLSSFTTILNQSYSIALLFLKMK</sequence>
<evidence type="ECO:0000313" key="12">
    <source>
        <dbReference type="EMBL" id="RLU23729.1"/>
    </source>
</evidence>
<feature type="transmembrane region" description="Helical" evidence="10">
    <location>
        <begin position="36"/>
        <end position="58"/>
    </location>
</feature>
<feature type="transmembrane region" description="Helical" evidence="10">
    <location>
        <begin position="127"/>
        <end position="148"/>
    </location>
</feature>
<proteinExistence type="inferred from homology"/>
<evidence type="ECO:0000256" key="4">
    <source>
        <dbReference type="ARBA" id="ARBA00022692"/>
    </source>
</evidence>
<feature type="transmembrane region" description="Helical" evidence="10">
    <location>
        <begin position="70"/>
        <end position="87"/>
    </location>
</feature>
<dbReference type="OrthoDB" id="8185860at2759"/>
<dbReference type="GO" id="GO:0005886">
    <property type="term" value="C:plasma membrane"/>
    <property type="evidence" value="ECO:0007669"/>
    <property type="project" value="UniProtKB-SubCell"/>
</dbReference>
<dbReference type="GO" id="GO:0007165">
    <property type="term" value="P:signal transduction"/>
    <property type="evidence" value="ECO:0007669"/>
    <property type="project" value="UniProtKB-KW"/>
</dbReference>
<dbReference type="Proteomes" id="UP000279307">
    <property type="component" value="Chromosome 4"/>
</dbReference>
<organism evidence="11 13">
    <name type="scientific">Ooceraea biroi</name>
    <name type="common">Clonal raider ant</name>
    <name type="synonym">Cerapachys biroi</name>
    <dbReference type="NCBI Taxonomy" id="2015173"/>
    <lineage>
        <taxon>Eukaryota</taxon>
        <taxon>Metazoa</taxon>
        <taxon>Ecdysozoa</taxon>
        <taxon>Arthropoda</taxon>
        <taxon>Hexapoda</taxon>
        <taxon>Insecta</taxon>
        <taxon>Pterygota</taxon>
        <taxon>Neoptera</taxon>
        <taxon>Endopterygota</taxon>
        <taxon>Hymenoptera</taxon>
        <taxon>Apocrita</taxon>
        <taxon>Aculeata</taxon>
        <taxon>Formicoidea</taxon>
        <taxon>Formicidae</taxon>
        <taxon>Dorylinae</taxon>
        <taxon>Ooceraea</taxon>
    </lineage>
</organism>
<evidence type="ECO:0000256" key="9">
    <source>
        <dbReference type="ARBA" id="ARBA00023224"/>
    </source>
</evidence>
<keyword evidence="3 10" id="KW-0716">Sensory transduction</keyword>
<evidence type="ECO:0000256" key="8">
    <source>
        <dbReference type="ARBA" id="ARBA00023170"/>
    </source>
</evidence>
<reference evidence="12" key="3">
    <citation type="submission" date="2018-07" db="EMBL/GenBank/DDBJ databases">
        <authorList>
            <person name="Mckenzie S.K."/>
            <person name="Kronauer D.J.C."/>
        </authorList>
    </citation>
    <scope>NUCLEOTIDE SEQUENCE</scope>
    <source>
        <strain evidence="12">Clonal line C1</strain>
    </source>
</reference>
<dbReference type="EMBL" id="QOIP01000004">
    <property type="protein sequence ID" value="RLU23729.1"/>
    <property type="molecule type" value="Genomic_DNA"/>
</dbReference>
<protein>
    <recommendedName>
        <fullName evidence="10">Odorant receptor</fullName>
    </recommendedName>
</protein>
<gene>
    <name evidence="12" type="ORF">DMN91_003935</name>
    <name evidence="11" type="ORF">X777_14448</name>
</gene>
<name>A0A026VW93_OOCBI</name>
<dbReference type="GO" id="GO:0004984">
    <property type="term" value="F:olfactory receptor activity"/>
    <property type="evidence" value="ECO:0007669"/>
    <property type="project" value="InterPro"/>
</dbReference>
<dbReference type="Proteomes" id="UP000053097">
    <property type="component" value="Unassembled WGS sequence"/>
</dbReference>
<feature type="transmembrane region" description="Helical" evidence="10">
    <location>
        <begin position="169"/>
        <end position="189"/>
    </location>
</feature>
<comment type="subcellular location">
    <subcellularLocation>
        <location evidence="1 10">Cell membrane</location>
        <topology evidence="1 10">Multi-pass membrane protein</topology>
    </subcellularLocation>
</comment>
<evidence type="ECO:0000256" key="5">
    <source>
        <dbReference type="ARBA" id="ARBA00022725"/>
    </source>
</evidence>
<dbReference type="OMA" id="PVAWRIY"/>
<comment type="similarity">
    <text evidence="10">Belongs to the insect chemoreceptor superfamily. Heteromeric odorant receptor channel (TC 1.A.69) family.</text>
</comment>
<evidence type="ECO:0000256" key="7">
    <source>
        <dbReference type="ARBA" id="ARBA00023136"/>
    </source>
</evidence>
<keyword evidence="2" id="KW-1003">Cell membrane</keyword>
<keyword evidence="6 10" id="KW-1133">Transmembrane helix</keyword>
<evidence type="ECO:0000313" key="11">
    <source>
        <dbReference type="EMBL" id="EZA48027.1"/>
    </source>
</evidence>
<feature type="transmembrane region" description="Helical" evidence="10">
    <location>
        <begin position="274"/>
        <end position="297"/>
    </location>
</feature>
<dbReference type="InterPro" id="IPR004117">
    <property type="entry name" value="7tm6_olfct_rcpt"/>
</dbReference>
<keyword evidence="13" id="KW-1185">Reference proteome</keyword>
<accession>A0A026VW93</accession>
<evidence type="ECO:0000313" key="14">
    <source>
        <dbReference type="Proteomes" id="UP000279307"/>
    </source>
</evidence>
<feature type="transmembrane region" description="Helical" evidence="10">
    <location>
        <begin position="374"/>
        <end position="394"/>
    </location>
</feature>
<dbReference type="Pfam" id="PF02949">
    <property type="entry name" value="7tm_6"/>
    <property type="match status" value="1"/>
</dbReference>
<evidence type="ECO:0000256" key="2">
    <source>
        <dbReference type="ARBA" id="ARBA00022475"/>
    </source>
</evidence>
<keyword evidence="7 10" id="KW-0472">Membrane</keyword>
<dbReference type="PANTHER" id="PTHR21137:SF35">
    <property type="entry name" value="ODORANT RECEPTOR 19A-RELATED"/>
    <property type="match status" value="1"/>
</dbReference>
<dbReference type="PANTHER" id="PTHR21137">
    <property type="entry name" value="ODORANT RECEPTOR"/>
    <property type="match status" value="1"/>
</dbReference>
<evidence type="ECO:0000256" key="1">
    <source>
        <dbReference type="ARBA" id="ARBA00004651"/>
    </source>
</evidence>
<dbReference type="AlphaFoldDB" id="A0A026VW93"/>
<keyword evidence="9 10" id="KW-0807">Transducer</keyword>
<reference evidence="12 14" key="2">
    <citation type="journal article" date="2018" name="Genome Res.">
        <title>The genomic architecture and molecular evolution of ant odorant receptors.</title>
        <authorList>
            <person name="McKenzie S.K."/>
            <person name="Kronauer D.J.C."/>
        </authorList>
    </citation>
    <scope>NUCLEOTIDE SEQUENCE [LARGE SCALE GENOMIC DNA]</scope>
    <source>
        <strain evidence="12">Clonal line C1</strain>
    </source>
</reference>
<feature type="transmembrane region" description="Helical" evidence="10">
    <location>
        <begin position="303"/>
        <end position="327"/>
    </location>
</feature>
<evidence type="ECO:0000256" key="6">
    <source>
        <dbReference type="ARBA" id="ARBA00022989"/>
    </source>
</evidence>
<dbReference type="GO" id="GO:0005549">
    <property type="term" value="F:odorant binding"/>
    <property type="evidence" value="ECO:0007669"/>
    <property type="project" value="InterPro"/>
</dbReference>
<keyword evidence="8 10" id="KW-0675">Receptor</keyword>
<evidence type="ECO:0000256" key="3">
    <source>
        <dbReference type="ARBA" id="ARBA00022606"/>
    </source>
</evidence>
<reference evidence="11 13" key="1">
    <citation type="journal article" date="2014" name="Curr. Biol.">
        <title>The genome of the clonal raider ant Cerapachys biroi.</title>
        <authorList>
            <person name="Oxley P.R."/>
            <person name="Ji L."/>
            <person name="Fetter-Pruneda I."/>
            <person name="McKenzie S.K."/>
            <person name="Li C."/>
            <person name="Hu H."/>
            <person name="Zhang G."/>
            <person name="Kronauer D.J."/>
        </authorList>
    </citation>
    <scope>NUCLEOTIDE SEQUENCE [LARGE SCALE GENOMIC DNA]</scope>
</reference>
<evidence type="ECO:0000313" key="13">
    <source>
        <dbReference type="Proteomes" id="UP000053097"/>
    </source>
</evidence>